<protein>
    <submittedName>
        <fullName evidence="2">Uncharacterized protein</fullName>
    </submittedName>
</protein>
<name>A0A4Z1F8N9_9HELO</name>
<sequence length="86" mass="9798">MKKPTFRLPVATRIGRKGDCVSPLASPSETNPPLNSRMRRLEKIRGRVEKKKMAEKKVREKAAREARKGGGKVGEEREREGEREKV</sequence>
<proteinExistence type="predicted"/>
<accession>A0A4Z1F8N9</accession>
<evidence type="ECO:0000313" key="2">
    <source>
        <dbReference type="EMBL" id="TGO19908.1"/>
    </source>
</evidence>
<dbReference type="Proteomes" id="UP000297777">
    <property type="component" value="Unassembled WGS sequence"/>
</dbReference>
<evidence type="ECO:0000256" key="1">
    <source>
        <dbReference type="SAM" id="MobiDB-lite"/>
    </source>
</evidence>
<organism evidence="2 3">
    <name type="scientific">Botrytis tulipae</name>
    <dbReference type="NCBI Taxonomy" id="87230"/>
    <lineage>
        <taxon>Eukaryota</taxon>
        <taxon>Fungi</taxon>
        <taxon>Dikarya</taxon>
        <taxon>Ascomycota</taxon>
        <taxon>Pezizomycotina</taxon>
        <taxon>Leotiomycetes</taxon>
        <taxon>Helotiales</taxon>
        <taxon>Sclerotiniaceae</taxon>
        <taxon>Botrytis</taxon>
    </lineage>
</organism>
<evidence type="ECO:0000313" key="3">
    <source>
        <dbReference type="Proteomes" id="UP000297777"/>
    </source>
</evidence>
<reference evidence="2 3" key="1">
    <citation type="submission" date="2017-12" db="EMBL/GenBank/DDBJ databases">
        <title>Comparative genomics of Botrytis spp.</title>
        <authorList>
            <person name="Valero-Jimenez C.A."/>
            <person name="Tapia P."/>
            <person name="Veloso J."/>
            <person name="Silva-Moreno E."/>
            <person name="Staats M."/>
            <person name="Valdes J.H."/>
            <person name="Van Kan J.A.L."/>
        </authorList>
    </citation>
    <scope>NUCLEOTIDE SEQUENCE [LARGE SCALE GENOMIC DNA]</scope>
    <source>
        <strain evidence="2 3">Bt9001</strain>
    </source>
</reference>
<dbReference type="EMBL" id="PQXH01000002">
    <property type="protein sequence ID" value="TGO19908.1"/>
    <property type="molecule type" value="Genomic_DNA"/>
</dbReference>
<feature type="region of interest" description="Disordered" evidence="1">
    <location>
        <begin position="17"/>
        <end position="86"/>
    </location>
</feature>
<feature type="compositionally biased region" description="Polar residues" evidence="1">
    <location>
        <begin position="25"/>
        <end position="34"/>
    </location>
</feature>
<dbReference type="AlphaFoldDB" id="A0A4Z1F8N9"/>
<gene>
    <name evidence="2" type="ORF">BTUL_0002g01570</name>
</gene>
<comment type="caution">
    <text evidence="2">The sequence shown here is derived from an EMBL/GenBank/DDBJ whole genome shotgun (WGS) entry which is preliminary data.</text>
</comment>
<feature type="compositionally biased region" description="Basic and acidic residues" evidence="1">
    <location>
        <begin position="39"/>
        <end position="86"/>
    </location>
</feature>
<keyword evidence="3" id="KW-1185">Reference proteome</keyword>
<dbReference type="OrthoDB" id="3555909at2759"/>